<proteinExistence type="inferred from homology"/>
<evidence type="ECO:0000313" key="6">
    <source>
        <dbReference type="Proteomes" id="UP000431533"/>
    </source>
</evidence>
<dbReference type="EMBL" id="QGMH01000132">
    <property type="protein sequence ID" value="TVY24392.1"/>
    <property type="molecule type" value="Genomic_DNA"/>
</dbReference>
<dbReference type="OrthoDB" id="16820at2759"/>
<protein>
    <submittedName>
        <fullName evidence="5">FAD-dependent monooxygenase</fullName>
    </submittedName>
</protein>
<dbReference type="InterPro" id="IPR036188">
    <property type="entry name" value="FAD/NAD-bd_sf"/>
</dbReference>
<dbReference type="InterPro" id="IPR006076">
    <property type="entry name" value="FAD-dep_OxRdtase"/>
</dbReference>
<evidence type="ECO:0000259" key="4">
    <source>
        <dbReference type="Pfam" id="PF01266"/>
    </source>
</evidence>
<dbReference type="Gene3D" id="3.50.50.60">
    <property type="entry name" value="FAD/NAD(P)-binding domain"/>
    <property type="match status" value="1"/>
</dbReference>
<gene>
    <name evidence="5" type="primary">OpS4_2</name>
    <name evidence="5" type="ORF">LHYA1_G006749</name>
</gene>
<name>A0A8H8QX08_9HELO</name>
<evidence type="ECO:0000256" key="3">
    <source>
        <dbReference type="ARBA" id="ARBA00023033"/>
    </source>
</evidence>
<dbReference type="InterPro" id="IPR050493">
    <property type="entry name" value="FAD-dep_Monooxygenase_BioMet"/>
</dbReference>
<comment type="similarity">
    <text evidence="1">Belongs to the paxM FAD-dependent monooxygenase family.</text>
</comment>
<reference evidence="5 6" key="1">
    <citation type="submission" date="2018-05" db="EMBL/GenBank/DDBJ databases">
        <title>Genome sequencing and assembly of the regulated plant pathogen Lachnellula willkommii and related sister species for the development of diagnostic species identification markers.</title>
        <authorList>
            <person name="Giroux E."/>
            <person name="Bilodeau G."/>
        </authorList>
    </citation>
    <scope>NUCLEOTIDE SEQUENCE [LARGE SCALE GENOMIC DNA]</scope>
    <source>
        <strain evidence="5 6">CBS 185.66</strain>
    </source>
</reference>
<evidence type="ECO:0000313" key="5">
    <source>
        <dbReference type="EMBL" id="TVY24392.1"/>
    </source>
</evidence>
<comment type="caution">
    <text evidence="5">The sequence shown here is derived from an EMBL/GenBank/DDBJ whole genome shotgun (WGS) entry which is preliminary data.</text>
</comment>
<dbReference type="RefSeq" id="XP_031003180.1">
    <property type="nucleotide sequence ID" value="XM_031151683.1"/>
</dbReference>
<accession>A0A8H8QX08</accession>
<keyword evidence="6" id="KW-1185">Reference proteome</keyword>
<dbReference type="GO" id="GO:0004497">
    <property type="term" value="F:monooxygenase activity"/>
    <property type="evidence" value="ECO:0007669"/>
    <property type="project" value="UniProtKB-KW"/>
</dbReference>
<evidence type="ECO:0000256" key="1">
    <source>
        <dbReference type="ARBA" id="ARBA00007992"/>
    </source>
</evidence>
<dbReference type="PANTHER" id="PTHR13789">
    <property type="entry name" value="MONOOXYGENASE"/>
    <property type="match status" value="1"/>
</dbReference>
<dbReference type="AlphaFoldDB" id="A0A8H8QX08"/>
<keyword evidence="2" id="KW-0560">Oxidoreductase</keyword>
<sequence>MAPQLNIIIVGGGIAGLSTAIALRRSGHTVTVLERHSCPQALGGPIDLTPNATRVLIDYGLREVMEEAHVAVEGEIHFRR</sequence>
<organism evidence="5 6">
    <name type="scientific">Lachnellula hyalina</name>
    <dbReference type="NCBI Taxonomy" id="1316788"/>
    <lineage>
        <taxon>Eukaryota</taxon>
        <taxon>Fungi</taxon>
        <taxon>Dikarya</taxon>
        <taxon>Ascomycota</taxon>
        <taxon>Pezizomycotina</taxon>
        <taxon>Leotiomycetes</taxon>
        <taxon>Helotiales</taxon>
        <taxon>Lachnaceae</taxon>
        <taxon>Lachnellula</taxon>
    </lineage>
</organism>
<keyword evidence="3 5" id="KW-0503">Monooxygenase</keyword>
<dbReference type="PANTHER" id="PTHR13789:SF309">
    <property type="entry name" value="PUTATIVE (AFU_ORTHOLOGUE AFUA_6G14510)-RELATED"/>
    <property type="match status" value="1"/>
</dbReference>
<dbReference type="GeneID" id="41986947"/>
<evidence type="ECO:0000256" key="2">
    <source>
        <dbReference type="ARBA" id="ARBA00023002"/>
    </source>
</evidence>
<dbReference type="Proteomes" id="UP000431533">
    <property type="component" value="Unassembled WGS sequence"/>
</dbReference>
<dbReference type="PRINTS" id="PR00419">
    <property type="entry name" value="ADXRDTASE"/>
</dbReference>
<feature type="domain" description="FAD dependent oxidoreductase" evidence="4">
    <location>
        <begin position="7"/>
        <end position="39"/>
    </location>
</feature>
<dbReference type="Pfam" id="PF01266">
    <property type="entry name" value="DAO"/>
    <property type="match status" value="1"/>
</dbReference>
<dbReference type="SUPFAM" id="SSF51905">
    <property type="entry name" value="FAD/NAD(P)-binding domain"/>
    <property type="match status" value="1"/>
</dbReference>